<dbReference type="Pfam" id="PF21983">
    <property type="entry name" value="NikA-like"/>
    <property type="match status" value="1"/>
</dbReference>
<protein>
    <submittedName>
        <fullName evidence="1">Uncharacterized protein</fullName>
    </submittedName>
</protein>
<reference evidence="1 2" key="1">
    <citation type="submission" date="2020-07" db="EMBL/GenBank/DDBJ databases">
        <title>Sequencing the genomes of 1000 actinobacteria strains.</title>
        <authorList>
            <person name="Klenk H.-P."/>
        </authorList>
    </citation>
    <scope>NUCLEOTIDE SEQUENCE [LARGE SCALE GENOMIC DNA]</scope>
    <source>
        <strain evidence="1 2">DSM 100723</strain>
    </source>
</reference>
<evidence type="ECO:0000313" key="2">
    <source>
        <dbReference type="Proteomes" id="UP000523079"/>
    </source>
</evidence>
<accession>A0A7W3IQS9</accession>
<comment type="caution">
    <text evidence="1">The sequence shown here is derived from an EMBL/GenBank/DDBJ whole genome shotgun (WGS) entry which is preliminary data.</text>
</comment>
<dbReference type="Proteomes" id="UP000523079">
    <property type="component" value="Unassembled WGS sequence"/>
</dbReference>
<evidence type="ECO:0000313" key="1">
    <source>
        <dbReference type="EMBL" id="MBA8793517.1"/>
    </source>
</evidence>
<dbReference type="RefSeq" id="WP_182559128.1">
    <property type="nucleotide sequence ID" value="NZ_JACGWT010000002.1"/>
</dbReference>
<keyword evidence="2" id="KW-1185">Reference proteome</keyword>
<sequence length="70" mass="7608">MTYVRTDPSTMTPAELADYRARTGAAVPEDVVPGTTVEVRFDAAEHAEVSRRAEAEGLEVADYVRRVALA</sequence>
<organism evidence="1 2">
    <name type="scientific">Microlunatus kandeliicorticis</name>
    <dbReference type="NCBI Taxonomy" id="1759536"/>
    <lineage>
        <taxon>Bacteria</taxon>
        <taxon>Bacillati</taxon>
        <taxon>Actinomycetota</taxon>
        <taxon>Actinomycetes</taxon>
        <taxon>Propionibacteriales</taxon>
        <taxon>Propionibacteriaceae</taxon>
        <taxon>Microlunatus</taxon>
    </lineage>
</organism>
<dbReference type="EMBL" id="JACGWT010000002">
    <property type="protein sequence ID" value="MBA8793517.1"/>
    <property type="molecule type" value="Genomic_DNA"/>
</dbReference>
<gene>
    <name evidence="1" type="ORF">FHX74_001122</name>
</gene>
<proteinExistence type="predicted"/>
<dbReference type="InterPro" id="IPR053842">
    <property type="entry name" value="NikA-like"/>
</dbReference>
<name>A0A7W3IQS9_9ACTN</name>
<dbReference type="AlphaFoldDB" id="A0A7W3IQS9"/>